<keyword evidence="3 6" id="KW-1133">Transmembrane helix</keyword>
<evidence type="ECO:0000256" key="4">
    <source>
        <dbReference type="ARBA" id="ARBA00023136"/>
    </source>
</evidence>
<keyword evidence="8" id="KW-0560">Oxidoreductase</keyword>
<reference evidence="8 9" key="1">
    <citation type="journal article" date="2010" name="BMC Genomics">
        <title>Metabolic flexibility revealed in the genome of the cyst-forming alpha-1 proteobacterium Rhodospirillum centenum.</title>
        <authorList>
            <person name="Lu Y.K."/>
            <person name="Marden J."/>
            <person name="Han M."/>
            <person name="Swingley W.D."/>
            <person name="Mastrian S.D."/>
            <person name="Chowdhury S.R."/>
            <person name="Hao J."/>
            <person name="Helmy T."/>
            <person name="Kim S."/>
            <person name="Kurdoglu A.A."/>
            <person name="Matthies H.J."/>
            <person name="Rollo D."/>
            <person name="Stothard P."/>
            <person name="Blankenship R.E."/>
            <person name="Bauer C.E."/>
            <person name="Touchman J.W."/>
        </authorList>
    </citation>
    <scope>NUCLEOTIDE SEQUENCE [LARGE SCALE GENOMIC DNA]</scope>
    <source>
        <strain evidence="9">ATCC 51521 / SW</strain>
    </source>
</reference>
<gene>
    <name evidence="8" type="primary">hemY</name>
    <name evidence="8" type="ordered locus">RC1_2366</name>
</gene>
<dbReference type="EMBL" id="CP000613">
    <property type="protein sequence ID" value="ACI99752.1"/>
    <property type="molecule type" value="Genomic_DNA"/>
</dbReference>
<name>B6IPQ0_RHOCS</name>
<evidence type="ECO:0000259" key="7">
    <source>
        <dbReference type="Pfam" id="PF07219"/>
    </source>
</evidence>
<organism evidence="8 9">
    <name type="scientific">Rhodospirillum centenum (strain ATCC 51521 / SW)</name>
    <dbReference type="NCBI Taxonomy" id="414684"/>
    <lineage>
        <taxon>Bacteria</taxon>
        <taxon>Pseudomonadati</taxon>
        <taxon>Pseudomonadota</taxon>
        <taxon>Alphaproteobacteria</taxon>
        <taxon>Rhodospirillales</taxon>
        <taxon>Rhodospirillaceae</taxon>
        <taxon>Rhodospirillum</taxon>
    </lineage>
</organism>
<dbReference type="Proteomes" id="UP000001591">
    <property type="component" value="Chromosome"/>
</dbReference>
<dbReference type="STRING" id="414684.RC1_2366"/>
<protein>
    <submittedName>
        <fullName evidence="8">HemY domain protein</fullName>
        <ecNumber evidence="8">1.3.3.4</ecNumber>
    </submittedName>
</protein>
<dbReference type="Pfam" id="PF07219">
    <property type="entry name" value="HemY_N"/>
    <property type="match status" value="1"/>
</dbReference>
<dbReference type="Gene3D" id="1.25.40.10">
    <property type="entry name" value="Tetratricopeptide repeat domain"/>
    <property type="match status" value="2"/>
</dbReference>
<dbReference type="HOGENOM" id="CLU_028454_0_0_5"/>
<feature type="region of interest" description="Disordered" evidence="5">
    <location>
        <begin position="450"/>
        <end position="472"/>
    </location>
</feature>
<evidence type="ECO:0000313" key="9">
    <source>
        <dbReference type="Proteomes" id="UP000001591"/>
    </source>
</evidence>
<evidence type="ECO:0000256" key="5">
    <source>
        <dbReference type="SAM" id="MobiDB-lite"/>
    </source>
</evidence>
<dbReference type="AlphaFoldDB" id="B6IPQ0"/>
<evidence type="ECO:0000256" key="3">
    <source>
        <dbReference type="ARBA" id="ARBA00022989"/>
    </source>
</evidence>
<dbReference type="EC" id="1.3.3.4" evidence="8"/>
<sequence length="472" mass="51296">MRRAVFFFIKIGLLIALAIWLARNPGSVSIQFQDWMVDMPFWAMLLALAVIIVASVVLYRVFSFVVGGPAAFARSRQAAKRERGYHALTQGMVAVAAGDREAASRFARKADTLLNEPPLTLLLSAQAAQLAGDDMAARKYFQSMLQRPETEFLGLRGLLTQALKGGDRTEALKLARRAAEIQPKAQWPVLALMELEAKEGHWKQAEEALDRATATKALPQETLRRHRVALLVERARTAVAEGRSKDALALAQRANEQMPSHVPAAVLVATLRAQAGNRKAATRAIEEAWKIAPHPELAEAWGRIEAIFRPGIDPASLVKRYEALVALDPRAAAAYVALGEACLRADLRDQARTHLEKAWTLAPTQHVFRLLTELARHEDGDGEAMREWLERSAGLHPDPDPVWVCSACGTPAAGWSAVCPSCRGFDTMEWRAAKPALRLADTAPAAILPAASRPAPATTTPDTPAAGLAPEG</sequence>
<feature type="domain" description="HemY N-terminal" evidence="7">
    <location>
        <begin position="26"/>
        <end position="132"/>
    </location>
</feature>
<dbReference type="InterPro" id="IPR011990">
    <property type="entry name" value="TPR-like_helical_dom_sf"/>
</dbReference>
<evidence type="ECO:0000256" key="1">
    <source>
        <dbReference type="ARBA" id="ARBA00004370"/>
    </source>
</evidence>
<dbReference type="GO" id="GO:0016020">
    <property type="term" value="C:membrane"/>
    <property type="evidence" value="ECO:0007669"/>
    <property type="project" value="UniProtKB-SubCell"/>
</dbReference>
<proteinExistence type="predicted"/>
<dbReference type="RefSeq" id="WP_012567536.1">
    <property type="nucleotide sequence ID" value="NC_011420.2"/>
</dbReference>
<keyword evidence="2 6" id="KW-0812">Transmembrane</keyword>
<keyword evidence="9" id="KW-1185">Reference proteome</keyword>
<dbReference type="InterPro" id="IPR010817">
    <property type="entry name" value="HemY_N"/>
</dbReference>
<dbReference type="KEGG" id="rce:RC1_2366"/>
<evidence type="ECO:0000256" key="6">
    <source>
        <dbReference type="SAM" id="Phobius"/>
    </source>
</evidence>
<feature type="transmembrane region" description="Helical" evidence="6">
    <location>
        <begin position="40"/>
        <end position="73"/>
    </location>
</feature>
<comment type="subcellular location">
    <subcellularLocation>
        <location evidence="1">Membrane</location>
    </subcellularLocation>
</comment>
<dbReference type="SUPFAM" id="SSF48452">
    <property type="entry name" value="TPR-like"/>
    <property type="match status" value="2"/>
</dbReference>
<evidence type="ECO:0000256" key="2">
    <source>
        <dbReference type="ARBA" id="ARBA00022692"/>
    </source>
</evidence>
<dbReference type="OrthoDB" id="9798343at2"/>
<dbReference type="eggNOG" id="COG3898">
    <property type="taxonomic scope" value="Bacteria"/>
</dbReference>
<keyword evidence="4 6" id="KW-0472">Membrane</keyword>
<accession>B6IPQ0</accession>
<dbReference type="GO" id="GO:0004729">
    <property type="term" value="F:oxygen-dependent protoporphyrinogen oxidase activity"/>
    <property type="evidence" value="ECO:0007669"/>
    <property type="project" value="UniProtKB-EC"/>
</dbReference>
<evidence type="ECO:0000313" key="8">
    <source>
        <dbReference type="EMBL" id="ACI99752.1"/>
    </source>
</evidence>